<feature type="non-terminal residue" evidence="1">
    <location>
        <position position="248"/>
    </location>
</feature>
<dbReference type="Proteomes" id="UP000308365">
    <property type="component" value="Unassembled WGS sequence"/>
</dbReference>
<evidence type="ECO:0000313" key="1">
    <source>
        <dbReference type="EMBL" id="TKC37294.1"/>
    </source>
</evidence>
<protein>
    <submittedName>
        <fullName evidence="1">Uncharacterized protein</fullName>
    </submittedName>
</protein>
<sequence length="248" mass="28163">MMILGFLALVIGNDTILTEMRKLGEAYKNLPLLYMSLILVGQLITYLNPESVTKMISATLPIPSSGLKVIYKEANCSKLIDFIDFMVKEYQVLNSTKKVNYLQNYKRFLTKKCWMLVKIKKKKQNELCMSMKTVFQPFSGQDHRLGSATPKFFSKAKSIEDENKDTLPVLKNNNANSRYRQGNLVHSDKDMRMSTLYCKLSGYQIETIVVPVLGGTSKLPSTAQEICAILQLDATVNVYHSLYQTQFA</sequence>
<evidence type="ECO:0000313" key="2">
    <source>
        <dbReference type="Proteomes" id="UP000308365"/>
    </source>
</evidence>
<gene>
    <name evidence="1" type="ORF">EI555_005472</name>
</gene>
<organism evidence="1 2">
    <name type="scientific">Monodon monoceros</name>
    <name type="common">Narwhal</name>
    <name type="synonym">Ceratodon monodon</name>
    <dbReference type="NCBI Taxonomy" id="40151"/>
    <lineage>
        <taxon>Eukaryota</taxon>
        <taxon>Metazoa</taxon>
        <taxon>Chordata</taxon>
        <taxon>Craniata</taxon>
        <taxon>Vertebrata</taxon>
        <taxon>Euteleostomi</taxon>
        <taxon>Mammalia</taxon>
        <taxon>Eutheria</taxon>
        <taxon>Laurasiatheria</taxon>
        <taxon>Artiodactyla</taxon>
        <taxon>Whippomorpha</taxon>
        <taxon>Cetacea</taxon>
        <taxon>Odontoceti</taxon>
        <taxon>Monodontidae</taxon>
        <taxon>Monodon</taxon>
    </lineage>
</organism>
<dbReference type="EMBL" id="RWIC01001164">
    <property type="protein sequence ID" value="TKC37294.1"/>
    <property type="molecule type" value="Genomic_DNA"/>
</dbReference>
<dbReference type="AlphaFoldDB" id="A0A4U1ELK8"/>
<proteinExistence type="predicted"/>
<comment type="caution">
    <text evidence="1">The sequence shown here is derived from an EMBL/GenBank/DDBJ whole genome shotgun (WGS) entry which is preliminary data.</text>
</comment>
<accession>A0A4U1ELK8</accession>
<name>A0A4U1ELK8_MONMO</name>
<reference evidence="2" key="1">
    <citation type="journal article" date="2019" name="IScience">
        <title>Narwhal Genome Reveals Long-Term Low Genetic Diversity despite Current Large Abundance Size.</title>
        <authorList>
            <person name="Westbury M.V."/>
            <person name="Petersen B."/>
            <person name="Garde E."/>
            <person name="Heide-Jorgensen M.P."/>
            <person name="Lorenzen E.D."/>
        </authorList>
    </citation>
    <scope>NUCLEOTIDE SEQUENCE [LARGE SCALE GENOMIC DNA]</scope>
</reference>